<comment type="caution">
    <text evidence="1">The sequence shown here is derived from an EMBL/GenBank/DDBJ whole genome shotgun (WGS) entry which is preliminary data.</text>
</comment>
<dbReference type="EMBL" id="AJYC02000068">
    <property type="protein sequence ID" value="EKT80507.1"/>
    <property type="molecule type" value="Genomic_DNA"/>
</dbReference>
<dbReference type="AlphaFoldDB" id="K8XQS1"/>
<protein>
    <submittedName>
        <fullName evidence="1">Uncharacterized protein</fullName>
    </submittedName>
</protein>
<sequence length="72" mass="8117">MALVTRQFHIEDRARGRIVATGEIDASGLVIWDETETSVREELSDLAEQIQRGFAAGYNGGQLRPPLEWFEL</sequence>
<organism evidence="1 2">
    <name type="scientific">Rhodococcus opacus M213</name>
    <dbReference type="NCBI Taxonomy" id="1129896"/>
    <lineage>
        <taxon>Bacteria</taxon>
        <taxon>Bacillati</taxon>
        <taxon>Actinomycetota</taxon>
        <taxon>Actinomycetes</taxon>
        <taxon>Mycobacteriales</taxon>
        <taxon>Nocardiaceae</taxon>
        <taxon>Rhodococcus</taxon>
    </lineage>
</organism>
<proteinExistence type="predicted"/>
<accession>K8XQS1</accession>
<evidence type="ECO:0000313" key="2">
    <source>
        <dbReference type="Proteomes" id="UP000005951"/>
    </source>
</evidence>
<dbReference type="Proteomes" id="UP000005951">
    <property type="component" value="Unassembled WGS sequence"/>
</dbReference>
<name>K8XQS1_RHOOP</name>
<reference evidence="1 2" key="1">
    <citation type="journal article" date="2013" name="Genome Announc.">
        <title>Draft Genome Sequence of Rhodococcus opacus Strain M213 Shows a Diverse Catabolic Potential.</title>
        <authorList>
            <person name="Pathak A."/>
            <person name="Green S.J."/>
            <person name="Ogram A."/>
            <person name="Chauhan A."/>
        </authorList>
    </citation>
    <scope>NUCLEOTIDE SEQUENCE [LARGE SCALE GENOMIC DNA]</scope>
    <source>
        <strain evidence="1 2">M213</strain>
    </source>
</reference>
<evidence type="ECO:0000313" key="1">
    <source>
        <dbReference type="EMBL" id="EKT80507.1"/>
    </source>
</evidence>
<gene>
    <name evidence="1" type="ORF">WSS_A22073</name>
</gene>